<gene>
    <name evidence="1" type="ORF">ANN_15807</name>
</gene>
<protein>
    <submittedName>
        <fullName evidence="1">Uncharacterized protein</fullName>
    </submittedName>
</protein>
<dbReference type="Proteomes" id="UP001148838">
    <property type="component" value="Unassembled WGS sequence"/>
</dbReference>
<sequence>MAGLCKGANEPPGSSKARKGLAPRFISNLVAERDAISVFCPPALCLYIYVSRGTHRSQLLPQILQRHRRSVRDLRECSENIQLDVR</sequence>
<dbReference type="EMBL" id="JAJSOF020000027">
    <property type="protein sequence ID" value="KAJ4433503.1"/>
    <property type="molecule type" value="Genomic_DNA"/>
</dbReference>
<organism evidence="1 2">
    <name type="scientific">Periplaneta americana</name>
    <name type="common">American cockroach</name>
    <name type="synonym">Blatta americana</name>
    <dbReference type="NCBI Taxonomy" id="6978"/>
    <lineage>
        <taxon>Eukaryota</taxon>
        <taxon>Metazoa</taxon>
        <taxon>Ecdysozoa</taxon>
        <taxon>Arthropoda</taxon>
        <taxon>Hexapoda</taxon>
        <taxon>Insecta</taxon>
        <taxon>Pterygota</taxon>
        <taxon>Neoptera</taxon>
        <taxon>Polyneoptera</taxon>
        <taxon>Dictyoptera</taxon>
        <taxon>Blattodea</taxon>
        <taxon>Blattoidea</taxon>
        <taxon>Blattidae</taxon>
        <taxon>Blattinae</taxon>
        <taxon>Periplaneta</taxon>
    </lineage>
</organism>
<comment type="caution">
    <text evidence="1">The sequence shown here is derived from an EMBL/GenBank/DDBJ whole genome shotgun (WGS) entry which is preliminary data.</text>
</comment>
<evidence type="ECO:0000313" key="2">
    <source>
        <dbReference type="Proteomes" id="UP001148838"/>
    </source>
</evidence>
<keyword evidence="2" id="KW-1185">Reference proteome</keyword>
<name>A0ABQ8SHH2_PERAM</name>
<accession>A0ABQ8SHH2</accession>
<evidence type="ECO:0000313" key="1">
    <source>
        <dbReference type="EMBL" id="KAJ4433503.1"/>
    </source>
</evidence>
<proteinExistence type="predicted"/>
<reference evidence="1 2" key="1">
    <citation type="journal article" date="2022" name="Allergy">
        <title>Genome assembly and annotation of Periplaneta americana reveal a comprehensive cockroach allergen profile.</title>
        <authorList>
            <person name="Wang L."/>
            <person name="Xiong Q."/>
            <person name="Saelim N."/>
            <person name="Wang L."/>
            <person name="Nong W."/>
            <person name="Wan A.T."/>
            <person name="Shi M."/>
            <person name="Liu X."/>
            <person name="Cao Q."/>
            <person name="Hui J.H.L."/>
            <person name="Sookrung N."/>
            <person name="Leung T.F."/>
            <person name="Tungtrongchitr A."/>
            <person name="Tsui S.K.W."/>
        </authorList>
    </citation>
    <scope>NUCLEOTIDE SEQUENCE [LARGE SCALE GENOMIC DNA]</scope>
    <source>
        <strain evidence="1">PWHHKU_190912</strain>
    </source>
</reference>